<dbReference type="SMART" id="SM00062">
    <property type="entry name" value="PBPb"/>
    <property type="match status" value="1"/>
</dbReference>
<gene>
    <name evidence="10" type="ORF">J2Z53_001169</name>
</gene>
<comment type="similarity">
    <text evidence="8">Belongs to the binding-protein-dependent transport system permease family.</text>
</comment>
<keyword evidence="7 8" id="KW-0472">Membrane</keyword>
<comment type="caution">
    <text evidence="10">The sequence shown here is derived from an EMBL/GenBank/DDBJ whole genome shotgun (WGS) entry which is preliminary data.</text>
</comment>
<keyword evidence="6 8" id="KW-1133">Transmembrane helix</keyword>
<evidence type="ECO:0000259" key="9">
    <source>
        <dbReference type="PROSITE" id="PS50928"/>
    </source>
</evidence>
<evidence type="ECO:0000256" key="7">
    <source>
        <dbReference type="ARBA" id="ARBA00023136"/>
    </source>
</evidence>
<evidence type="ECO:0000256" key="5">
    <source>
        <dbReference type="ARBA" id="ARBA00022970"/>
    </source>
</evidence>
<dbReference type="InterPro" id="IPR010065">
    <property type="entry name" value="AA_ABC_transptr_permease_3TM"/>
</dbReference>
<keyword evidence="5" id="KW-0029">Amino-acid transport</keyword>
<dbReference type="Gene3D" id="1.10.3720.10">
    <property type="entry name" value="MetI-like"/>
    <property type="match status" value="1"/>
</dbReference>
<dbReference type="Pfam" id="PF00528">
    <property type="entry name" value="BPD_transp_1"/>
    <property type="match status" value="1"/>
</dbReference>
<dbReference type="PROSITE" id="PS51257">
    <property type="entry name" value="PROKAR_LIPOPROTEIN"/>
    <property type="match status" value="1"/>
</dbReference>
<keyword evidence="3" id="KW-1003">Cell membrane</keyword>
<evidence type="ECO:0000313" key="10">
    <source>
        <dbReference type="EMBL" id="MBP1889588.1"/>
    </source>
</evidence>
<evidence type="ECO:0000256" key="1">
    <source>
        <dbReference type="ARBA" id="ARBA00004651"/>
    </source>
</evidence>
<accession>A0ABS4F002</accession>
<comment type="subcellular location">
    <subcellularLocation>
        <location evidence="1 8">Cell membrane</location>
        <topology evidence="1 8">Multi-pass membrane protein</topology>
    </subcellularLocation>
</comment>
<feature type="domain" description="ABC transmembrane type-1" evidence="9">
    <location>
        <begin position="300"/>
        <end position="491"/>
    </location>
</feature>
<proteinExistence type="inferred from homology"/>
<keyword evidence="4 8" id="KW-0812">Transmembrane</keyword>
<keyword evidence="11" id="KW-1185">Reference proteome</keyword>
<name>A0ABS4F002_9CLOT</name>
<dbReference type="Pfam" id="PF00497">
    <property type="entry name" value="SBP_bac_3"/>
    <property type="match status" value="1"/>
</dbReference>
<dbReference type="Gene3D" id="3.40.190.10">
    <property type="entry name" value="Periplasmic binding protein-like II"/>
    <property type="match status" value="2"/>
</dbReference>
<dbReference type="Proteomes" id="UP000783390">
    <property type="component" value="Unassembled WGS sequence"/>
</dbReference>
<evidence type="ECO:0000256" key="6">
    <source>
        <dbReference type="ARBA" id="ARBA00022989"/>
    </source>
</evidence>
<dbReference type="InterPro" id="IPR001638">
    <property type="entry name" value="Solute-binding_3/MltF_N"/>
</dbReference>
<dbReference type="PANTHER" id="PTHR30614">
    <property type="entry name" value="MEMBRANE COMPONENT OF AMINO ACID ABC TRANSPORTER"/>
    <property type="match status" value="1"/>
</dbReference>
<organism evidence="10 11">
    <name type="scientific">Clostridium moniliforme</name>
    <dbReference type="NCBI Taxonomy" id="39489"/>
    <lineage>
        <taxon>Bacteria</taxon>
        <taxon>Bacillati</taxon>
        <taxon>Bacillota</taxon>
        <taxon>Clostridia</taxon>
        <taxon>Eubacteriales</taxon>
        <taxon>Clostridiaceae</taxon>
        <taxon>Clostridium</taxon>
    </lineage>
</organism>
<dbReference type="PANTHER" id="PTHR30614:SF0">
    <property type="entry name" value="L-CYSTINE TRANSPORT SYSTEM PERMEASE PROTEIN TCYL"/>
    <property type="match status" value="1"/>
</dbReference>
<dbReference type="SUPFAM" id="SSF161098">
    <property type="entry name" value="MetI-like"/>
    <property type="match status" value="1"/>
</dbReference>
<dbReference type="InterPro" id="IPR035906">
    <property type="entry name" value="MetI-like_sf"/>
</dbReference>
<evidence type="ECO:0000256" key="2">
    <source>
        <dbReference type="ARBA" id="ARBA00022448"/>
    </source>
</evidence>
<feature type="transmembrane region" description="Helical" evidence="8">
    <location>
        <begin position="473"/>
        <end position="490"/>
    </location>
</feature>
<dbReference type="EMBL" id="JAGGJZ010000002">
    <property type="protein sequence ID" value="MBP1889588.1"/>
    <property type="molecule type" value="Genomic_DNA"/>
</dbReference>
<dbReference type="NCBIfam" id="TIGR01726">
    <property type="entry name" value="HEQRo_perm_3TM"/>
    <property type="match status" value="1"/>
</dbReference>
<feature type="transmembrane region" description="Helical" evidence="8">
    <location>
        <begin position="304"/>
        <end position="327"/>
    </location>
</feature>
<evidence type="ECO:0000313" key="11">
    <source>
        <dbReference type="Proteomes" id="UP000783390"/>
    </source>
</evidence>
<dbReference type="CDD" id="cd13709">
    <property type="entry name" value="PBP2_YxeM"/>
    <property type="match status" value="1"/>
</dbReference>
<keyword evidence="2 8" id="KW-0813">Transport</keyword>
<reference evidence="10 11" key="1">
    <citation type="submission" date="2021-03" db="EMBL/GenBank/DDBJ databases">
        <title>Genomic Encyclopedia of Type Strains, Phase IV (KMG-IV): sequencing the most valuable type-strain genomes for metagenomic binning, comparative biology and taxonomic classification.</title>
        <authorList>
            <person name="Goeker M."/>
        </authorList>
    </citation>
    <scope>NUCLEOTIDE SEQUENCE [LARGE SCALE GENOMIC DNA]</scope>
    <source>
        <strain evidence="10 11">DSM 3984</strain>
    </source>
</reference>
<evidence type="ECO:0000256" key="3">
    <source>
        <dbReference type="ARBA" id="ARBA00022475"/>
    </source>
</evidence>
<dbReference type="InterPro" id="IPR043429">
    <property type="entry name" value="ArtM/GltK/GlnP/TcyL/YhdX-like"/>
</dbReference>
<dbReference type="RefSeq" id="WP_209796328.1">
    <property type="nucleotide sequence ID" value="NZ_JAGGJZ010000002.1"/>
</dbReference>
<sequence>MKKRLLIIITSLMLIVFAFIGCESKKNIKEDNMNTKTITIGTSGTYYPFTFLNNGKLEGFEIDTWNEIGKHIGYNIEFKPASFSGLFGMLESGKVNTIANQITITDERKEKYNFTNPTVYSGAQIIVRKDNNSIKSFKDLKGKKVGVDLGSNYENIVKSKDTDKKINVLTYQNTDAAFNELLLGRIDAVVIDKVSALASIKEKNLNLKLAGNPIDKIENAYPFIKNKENTELIAKINKALEDMKEDGTLKSISDKWLGMNVTVPNNNENYSKANELKNNSSTYFDFMYSFKLVPMLIKASKTTLSLSILGMLIGLIIGTFLSIVRIYKFPILKQLAEIYISFFRGTPLLVQLFLLYFGIPQIIPSLQNMSAYTAALIGLGLNASAYIAEILRSAVTAIDKGQMEACLSLGMTKGEGLRRIIMPQAFRIAIPPLGNIFVDTVKGTSLAFTLGVVELLAKAQMAAASSYKFFESYIIVAIMYWIIIEIFNYLQKIIEKKLSVY</sequence>
<dbReference type="CDD" id="cd06261">
    <property type="entry name" value="TM_PBP2"/>
    <property type="match status" value="1"/>
</dbReference>
<dbReference type="PROSITE" id="PS50928">
    <property type="entry name" value="ABC_TM1"/>
    <property type="match status" value="1"/>
</dbReference>
<protein>
    <submittedName>
        <fullName evidence="10">Amino-acid transport system permease protein</fullName>
    </submittedName>
</protein>
<evidence type="ECO:0000256" key="4">
    <source>
        <dbReference type="ARBA" id="ARBA00022692"/>
    </source>
</evidence>
<feature type="transmembrane region" description="Helical" evidence="8">
    <location>
        <begin position="339"/>
        <end position="359"/>
    </location>
</feature>
<dbReference type="InterPro" id="IPR000515">
    <property type="entry name" value="MetI-like"/>
</dbReference>
<evidence type="ECO:0000256" key="8">
    <source>
        <dbReference type="RuleBase" id="RU363032"/>
    </source>
</evidence>
<dbReference type="SUPFAM" id="SSF53850">
    <property type="entry name" value="Periplasmic binding protein-like II"/>
    <property type="match status" value="1"/>
</dbReference>
<feature type="transmembrane region" description="Helical" evidence="8">
    <location>
        <begin position="371"/>
        <end position="391"/>
    </location>
</feature>